<keyword evidence="2 5" id="KW-0479">Metal-binding</keyword>
<dbReference type="InterPro" id="IPR013427">
    <property type="entry name" value="Haem-bd_dom_put"/>
</dbReference>
<proteinExistence type="predicted"/>
<dbReference type="KEGG" id="fmr:Fuma_01811"/>
<dbReference type="InterPro" id="IPR011041">
    <property type="entry name" value="Quinoprot_gluc/sorb_DH_b-prop"/>
</dbReference>
<dbReference type="Proteomes" id="UP000187735">
    <property type="component" value="Chromosome"/>
</dbReference>
<dbReference type="Gene3D" id="2.130.10.130">
    <property type="entry name" value="Integrin alpha, N-terminal"/>
    <property type="match status" value="2"/>
</dbReference>
<dbReference type="PROSITE" id="PS51007">
    <property type="entry name" value="CYTC"/>
    <property type="match status" value="1"/>
</dbReference>
<evidence type="ECO:0000256" key="2">
    <source>
        <dbReference type="ARBA" id="ARBA00022723"/>
    </source>
</evidence>
<keyword evidence="1 5" id="KW-0349">Heme</keyword>
<feature type="domain" description="Cytochrome c" evidence="7">
    <location>
        <begin position="1299"/>
        <end position="1431"/>
    </location>
</feature>
<organism evidence="8 9">
    <name type="scientific">Fuerstiella marisgermanici</name>
    <dbReference type="NCBI Taxonomy" id="1891926"/>
    <lineage>
        <taxon>Bacteria</taxon>
        <taxon>Pseudomonadati</taxon>
        <taxon>Planctomycetota</taxon>
        <taxon>Planctomycetia</taxon>
        <taxon>Planctomycetales</taxon>
        <taxon>Planctomycetaceae</taxon>
        <taxon>Fuerstiella</taxon>
    </lineage>
</organism>
<keyword evidence="9" id="KW-1185">Reference proteome</keyword>
<dbReference type="PANTHER" id="PTHR33546">
    <property type="entry name" value="LARGE, MULTIFUNCTIONAL SECRETED PROTEIN-RELATED"/>
    <property type="match status" value="1"/>
</dbReference>
<dbReference type="PANTHER" id="PTHR33546:SF1">
    <property type="entry name" value="LARGE, MULTIFUNCTIONAL SECRETED PROTEIN"/>
    <property type="match status" value="1"/>
</dbReference>
<dbReference type="InterPro" id="IPR028994">
    <property type="entry name" value="Integrin_alpha_N"/>
</dbReference>
<dbReference type="NCBIfam" id="TIGR02603">
    <property type="entry name" value="CxxCH_TIGR02603"/>
    <property type="match status" value="1"/>
</dbReference>
<dbReference type="STRING" id="1891926.Fuma_01811"/>
<feature type="chain" id="PRO_5013111745" evidence="6">
    <location>
        <begin position="31"/>
        <end position="1594"/>
    </location>
</feature>
<dbReference type="Gene3D" id="2.120.10.30">
    <property type="entry name" value="TolB, C-terminal domain"/>
    <property type="match status" value="1"/>
</dbReference>
<dbReference type="InterPro" id="IPR055557">
    <property type="entry name" value="DUF7133"/>
</dbReference>
<dbReference type="Gene3D" id="2.60.120.260">
    <property type="entry name" value="Galactose-binding domain-like"/>
    <property type="match status" value="1"/>
</dbReference>
<evidence type="ECO:0000256" key="3">
    <source>
        <dbReference type="ARBA" id="ARBA00022729"/>
    </source>
</evidence>
<accession>A0A1P8WDR6</accession>
<dbReference type="Pfam" id="PF13517">
    <property type="entry name" value="FG-GAP_3"/>
    <property type="match status" value="2"/>
</dbReference>
<dbReference type="OrthoDB" id="225269at2"/>
<dbReference type="GO" id="GO:0020037">
    <property type="term" value="F:heme binding"/>
    <property type="evidence" value="ECO:0007669"/>
    <property type="project" value="InterPro"/>
</dbReference>
<dbReference type="SUPFAM" id="SSF46626">
    <property type="entry name" value="Cytochrome c"/>
    <property type="match status" value="1"/>
</dbReference>
<dbReference type="InterPro" id="IPR013428">
    <property type="entry name" value="Membrane-bound_put_N"/>
</dbReference>
<keyword evidence="4 5" id="KW-0408">Iron</keyword>
<dbReference type="EMBL" id="CP017641">
    <property type="protein sequence ID" value="APZ92202.1"/>
    <property type="molecule type" value="Genomic_DNA"/>
</dbReference>
<evidence type="ECO:0000313" key="9">
    <source>
        <dbReference type="Proteomes" id="UP000187735"/>
    </source>
</evidence>
<feature type="signal peptide" evidence="6">
    <location>
        <begin position="1"/>
        <end position="30"/>
    </location>
</feature>
<evidence type="ECO:0000313" key="8">
    <source>
        <dbReference type="EMBL" id="APZ92202.1"/>
    </source>
</evidence>
<evidence type="ECO:0000256" key="1">
    <source>
        <dbReference type="ARBA" id="ARBA00022617"/>
    </source>
</evidence>
<dbReference type="InterPro" id="IPR036909">
    <property type="entry name" value="Cyt_c-like_dom_sf"/>
</dbReference>
<evidence type="ECO:0000256" key="5">
    <source>
        <dbReference type="PROSITE-ProRule" id="PRU00433"/>
    </source>
</evidence>
<gene>
    <name evidence="8" type="ORF">Fuma_01811</name>
</gene>
<dbReference type="Gene3D" id="1.10.760.10">
    <property type="entry name" value="Cytochrome c-like domain"/>
    <property type="match status" value="1"/>
</dbReference>
<evidence type="ECO:0000259" key="7">
    <source>
        <dbReference type="PROSITE" id="PS51007"/>
    </source>
</evidence>
<dbReference type="InterPro" id="IPR013517">
    <property type="entry name" value="FG-GAP"/>
</dbReference>
<dbReference type="InterPro" id="IPR009056">
    <property type="entry name" value="Cyt_c-like_dom"/>
</dbReference>
<dbReference type="InterPro" id="IPR011042">
    <property type="entry name" value="6-blade_b-propeller_TolB-like"/>
</dbReference>
<sequence precursor="true">MPQYQSFLAAIHTMVLFAILLSATATQVAANDPQSPTLDTFKRQQLSDVYFSEGASAGDINGDGVADVVYGPYWFEGPDFAAKHEIYPAVPQNRKGYADNFFSWIHDFDGDGANDILTVGFPGKPGYVYRNPGKDGLDDLWERFEVIDSVSNESPQFTDLNGDGVAELVCSRHGAYIYATPGDDPFQPWKITAISGKVAPVPFGHGLGVGDVNGDGRQDVLARNGWFEQPKEPATQPAAPGLEQWHFHEFNFGAAPSDMFAYDVDGDGDNDVITALSAHNFGLVWYENTQTLSNGDVKFQQHVIMGDKPENNAYGLVFSEPHAVKLADINGDGLQDIVTGKTYWSHHTKSPMWDAGAVVYWFELRRSKDGEVEFVPHKADGESGIGRGLFVGDINNDDLPDIVTGGMKGAHVLTHSRRTVNKEEYELAQPQRHKELAAGLSPEEAAKNMTVPAGFKVQLAAGEPMVHQPVAMCFDAKGRLWVAEAHTYPQRAPEGEGKDKIMIFEDTDLDGVFDKSKTFIEGLNLVSGLEVGFGGVYVGAAPYLMFIPDRDGDDVPDKVAADNGVASGRQHVKFPKDVPPGAIVLRDGFGWDDTHETLNAFIWGPDGWLYGCHGVFTHSKVGKPGTPDDQRTGLNAGVWRYHPTKDEFEVFAHGTSNPWGVDFNDHGQAFISACVIPHLWHMVQGGRYHRQGGQHFNPHTYDDIKTIADHAHFTGNIRDHAWWGHEPGINASVDQAGGGHAHAGAMIYRGDNWPDSYRNQMFFNNIHGNRINCDILHRKGSGYIGSHGKDLMKANDQWFRGINLRYGPDGSVYLIDWYDKNACHRNNPEIWDRSNGRIYRISYGESKPQKVNLEALESLELVEYLFRKNAWYSTMARKILQHRGGNEKLWDAIEGGMRASDAPDDSFYGTSTFLQGLWAMHVTGGLSDGNEFAESFLDSPREYVAAWSIQLEMENRHVTPKTLKEFEHLARKTDSAAVRMYLASALQRLPLEQRWTLAENLAAHGEDADDHNIPLLLWYGVEPLVPTDAKRAMKLALKSNIPLLRQYVVRRASSQNDTVGAVVATLATSKDPDLIKLILDEMLASFEGRVDVPMPDAWKPAFSSLSSNAPGDAATQQEITDKANQLAVIFGDQRIYPLMRNLLADADQDIKRRRQALDVLVRGQDKAASDVLLSDSVLKNEQLQAAAVKALSTVGNDDVPSSLLTNYKSFGEATRNDVVSTLVSRPNWTSALLNAIGNKTVPASDLHAYHVRQILAFKNDSINGLLKKHWGEIRETSADRKQQIATWKQQLTPDTLKKAHLGNGRRVFKKTCQTCHKLFGTGGDIGPDITGSNRANLDYILENVLDPSAVVGRSYQMTTVVLESGQLVSGLLKQETDSALTIQTINDKVVVPKSQIDERSLSDVSMMPERQLDALSKDDARDLIAYLASPAQLALSGPPAPIDSETGKVLGAIEGENMKVVEKTNGSTRNQKMGGFTADRWSGNDQIWWNGGKPGDRLALELPVPEDGTYTIEIVFTKARDYGTIKLSIDDAVLEDSLDLFDAKQVVTTGVLSYSGVKLSKGDRRLNVELIGANPKAVKSYMVGIDFVRLTQDN</sequence>
<dbReference type="Pfam" id="PF23500">
    <property type="entry name" value="DUF7133"/>
    <property type="match status" value="2"/>
</dbReference>
<dbReference type="GO" id="GO:0009055">
    <property type="term" value="F:electron transfer activity"/>
    <property type="evidence" value="ECO:0007669"/>
    <property type="project" value="InterPro"/>
</dbReference>
<protein>
    <submittedName>
        <fullName evidence="8">Putative membrane-bound dehydrogenase domain protein</fullName>
    </submittedName>
</protein>
<reference evidence="8 9" key="1">
    <citation type="journal article" date="2016" name="Front. Microbiol.">
        <title>Fuerstia marisgermanicae gen. nov., sp. nov., an Unusual Member of the Phylum Planctomycetes from the German Wadden Sea.</title>
        <authorList>
            <person name="Kohn T."/>
            <person name="Heuer A."/>
            <person name="Jogler M."/>
            <person name="Vollmers J."/>
            <person name="Boedeker C."/>
            <person name="Bunk B."/>
            <person name="Rast P."/>
            <person name="Borchert D."/>
            <person name="Glockner I."/>
            <person name="Freese H.M."/>
            <person name="Klenk H.P."/>
            <person name="Overmann J."/>
            <person name="Kaster A.K."/>
            <person name="Rohde M."/>
            <person name="Wiegand S."/>
            <person name="Jogler C."/>
        </authorList>
    </citation>
    <scope>NUCLEOTIDE SEQUENCE [LARGE SCALE GENOMIC DNA]</scope>
    <source>
        <strain evidence="8 9">NH11</strain>
    </source>
</reference>
<dbReference type="SUPFAM" id="SSF69318">
    <property type="entry name" value="Integrin alpha N-terminal domain"/>
    <property type="match status" value="1"/>
</dbReference>
<evidence type="ECO:0000256" key="4">
    <source>
        <dbReference type="ARBA" id="ARBA00023004"/>
    </source>
</evidence>
<dbReference type="RefSeq" id="WP_145944069.1">
    <property type="nucleotide sequence ID" value="NZ_CP017641.1"/>
</dbReference>
<keyword evidence="3 6" id="KW-0732">Signal</keyword>
<evidence type="ECO:0000256" key="6">
    <source>
        <dbReference type="SAM" id="SignalP"/>
    </source>
</evidence>
<name>A0A1P8WDR6_9PLAN</name>
<dbReference type="SUPFAM" id="SSF50952">
    <property type="entry name" value="Soluble quinoprotein glucose dehydrogenase"/>
    <property type="match status" value="1"/>
</dbReference>
<dbReference type="GO" id="GO:0046872">
    <property type="term" value="F:metal ion binding"/>
    <property type="evidence" value="ECO:0007669"/>
    <property type="project" value="UniProtKB-KW"/>
</dbReference>
<dbReference type="NCBIfam" id="TIGR02604">
    <property type="entry name" value="Piru_Ver_Nterm"/>
    <property type="match status" value="1"/>
</dbReference>